<dbReference type="SMART" id="SM00342">
    <property type="entry name" value="HTH_ARAC"/>
    <property type="match status" value="1"/>
</dbReference>
<reference evidence="9 15" key="1">
    <citation type="submission" date="2018-01" db="EMBL/GenBank/DDBJ databases">
        <title>Draft Genomic Sequencing Of Potential Extraintestinal Pathogenic Escherichia coli B8S18 Isolated From Retail Chicken Skin.</title>
        <authorList>
            <person name="Xu A."/>
            <person name="Tilman S."/>
            <person name="Wisser-Parker K."/>
            <person name="Sheen S."/>
            <person name="Sommers C."/>
        </authorList>
    </citation>
    <scope>NUCLEOTIDE SEQUENCE [LARGE SCALE GENOMIC DNA]</scope>
    <source>
        <strain evidence="9 15">B8S18Com</strain>
    </source>
</reference>
<dbReference type="Proteomes" id="UP000254405">
    <property type="component" value="Unassembled WGS sequence"/>
</dbReference>
<keyword evidence="2 8" id="KW-0238">DNA-binding</keyword>
<dbReference type="EMBL" id="JASMQD010000001">
    <property type="protein sequence ID" value="MDK2697356.1"/>
    <property type="molecule type" value="Genomic_DNA"/>
</dbReference>
<evidence type="ECO:0000313" key="6">
    <source>
        <dbReference type="EMBL" id="EFA9848551.1"/>
    </source>
</evidence>
<dbReference type="GeneID" id="86859361"/>
<evidence type="ECO:0000256" key="2">
    <source>
        <dbReference type="ARBA" id="ARBA00023125"/>
    </source>
</evidence>
<dbReference type="Proteomes" id="UP000567387">
    <property type="component" value="Unassembled WGS sequence"/>
</dbReference>
<dbReference type="OMA" id="RYPASKN"/>
<evidence type="ECO:0000313" key="19">
    <source>
        <dbReference type="Proteomes" id="UP000272662"/>
    </source>
</evidence>
<dbReference type="GeneID" id="86946074"/>
<dbReference type="Proteomes" id="UP000236598">
    <property type="component" value="Unassembled WGS sequence"/>
</dbReference>
<organism evidence="7 22">
    <name type="scientific">Escherichia coli</name>
    <dbReference type="NCBI Taxonomy" id="562"/>
    <lineage>
        <taxon>Bacteria</taxon>
        <taxon>Pseudomonadati</taxon>
        <taxon>Pseudomonadota</taxon>
        <taxon>Gammaproteobacteria</taxon>
        <taxon>Enterobacterales</taxon>
        <taxon>Enterobacteriaceae</taxon>
        <taxon>Escherichia</taxon>
    </lineage>
</organism>
<dbReference type="Proteomes" id="UP000272662">
    <property type="component" value="Unassembled WGS sequence"/>
</dbReference>
<accession>A0A023KKP1</accession>
<dbReference type="PROSITE" id="PS00041">
    <property type="entry name" value="HTH_ARAC_FAMILY_1"/>
    <property type="match status" value="1"/>
</dbReference>
<dbReference type="GO" id="GO:0003700">
    <property type="term" value="F:DNA-binding transcription factor activity"/>
    <property type="evidence" value="ECO:0007669"/>
    <property type="project" value="InterPro"/>
</dbReference>
<dbReference type="EMBL" id="UGCO01000001">
    <property type="protein sequence ID" value="STI77229.1"/>
    <property type="molecule type" value="Genomic_DNA"/>
</dbReference>
<reference evidence="14 17" key="2">
    <citation type="submission" date="2018-06" db="EMBL/GenBank/DDBJ databases">
        <authorList>
            <consortium name="Pathogen Informatics"/>
            <person name="Doyle S."/>
        </authorList>
    </citation>
    <scope>NUCLEOTIDE SEQUENCE [LARGE SCALE GENOMIC DNA]</scope>
    <source>
        <strain evidence="14 17">NCTC8985</strain>
    </source>
</reference>
<dbReference type="EMBL" id="AASCJS010000058">
    <property type="protein sequence ID" value="EFA9848551.1"/>
    <property type="molecule type" value="Genomic_DNA"/>
</dbReference>
<evidence type="ECO:0000313" key="12">
    <source>
        <dbReference type="EMBL" id="RRD70891.1"/>
    </source>
</evidence>
<evidence type="ECO:0000313" key="9">
    <source>
        <dbReference type="EMBL" id="PNY66218.1"/>
    </source>
</evidence>
<dbReference type="Gene3D" id="1.10.10.60">
    <property type="entry name" value="Homeodomain-like"/>
    <property type="match status" value="1"/>
</dbReference>
<evidence type="ECO:0000313" key="14">
    <source>
        <dbReference type="EMBL" id="STI77229.1"/>
    </source>
</evidence>
<evidence type="ECO:0000313" key="5">
    <source>
        <dbReference type="EMBL" id="EFA8784847.1"/>
    </source>
</evidence>
<feature type="domain" description="HTH araC/xylS-type" evidence="4">
    <location>
        <begin position="139"/>
        <end position="236"/>
    </location>
</feature>
<evidence type="ECO:0000313" key="20">
    <source>
        <dbReference type="Proteomes" id="UP000281340"/>
    </source>
</evidence>
<gene>
    <name evidence="14" type="primary">appY_2</name>
    <name evidence="8" type="synonym">appY</name>
    <name evidence="6" type="ORF">C1Q91_005084</name>
    <name evidence="9" type="ORF">C2M16_19840</name>
    <name evidence="5" type="ORF">C2R31_002692</name>
    <name evidence="10" type="ORF">DTL43_25385</name>
    <name evidence="13" type="ORF">DU321_02305</name>
    <name evidence="11" type="ORF">EAI46_23695</name>
    <name evidence="12" type="ORF">EIA08_25370</name>
    <name evidence="7" type="ORF">EN85_001743</name>
    <name evidence="14" type="ORF">NCTC8985_02519</name>
    <name evidence="8" type="ORF">QO046_24050</name>
</gene>
<dbReference type="SMR" id="A0A023KKP1"/>
<sequence>MDYVCSVVFICQSFDLIINRRVISFKKNSLFIVSDKIRRELPVCPSKLRIVDIDKKTCLSFFIDVNNELPGKFTLDKNGYIAEEEPPLSLVFSLFEGIKIADSHSLWLKERLCISLLAMFKKRESVNSFILTNINTFTCKITGIISFNIERQWHLKDIAELIYTSESLIKKRLRDEGTSFTEILRDTRMRYAKKLITSNSYSINVVAQKCGYNSTSYFICAFKDYYGVTPSHYFEKIIGVTDGINKTID</sequence>
<protein>
    <submittedName>
        <fullName evidence="7 9">Transcriptional regulator</fullName>
    </submittedName>
    <submittedName>
        <fullName evidence="8 14">DNA-binding transcriptional activator</fullName>
    </submittedName>
</protein>
<dbReference type="GO" id="GO:0043565">
    <property type="term" value="F:sequence-specific DNA binding"/>
    <property type="evidence" value="ECO:0007669"/>
    <property type="project" value="InterPro"/>
</dbReference>
<evidence type="ECO:0000313" key="18">
    <source>
        <dbReference type="Proteomes" id="UP000271008"/>
    </source>
</evidence>
<evidence type="ECO:0000313" key="10">
    <source>
        <dbReference type="EMBL" id="RDA31942.1"/>
    </source>
</evidence>
<dbReference type="RefSeq" id="WP_000386784.1">
    <property type="nucleotide sequence ID" value="NZ_AP019538.1"/>
</dbReference>
<dbReference type="InterPro" id="IPR020449">
    <property type="entry name" value="Tscrpt_reg_AraC-type_HTH"/>
</dbReference>
<dbReference type="AlphaFoldDB" id="A0A023KKP1"/>
<evidence type="ECO:0000313" key="15">
    <source>
        <dbReference type="Proteomes" id="UP000236598"/>
    </source>
</evidence>
<dbReference type="Proteomes" id="UP000271008">
    <property type="component" value="Unassembled WGS sequence"/>
</dbReference>
<reference evidence="10 16" key="3">
    <citation type="submission" date="2018-07" db="EMBL/GenBank/DDBJ databases">
        <title>Whole Genome Sequence Analysis of Avian Pathogenic E. coli - An Australian Perspective.</title>
        <authorList>
            <person name="Cummins M.L."/>
            <person name="Reid C.J."/>
            <person name="Roy Chowdhury P."/>
            <person name="Bushell R."/>
            <person name="Esbert N."/>
            <person name="Tivendale K.A."/>
            <person name="Noormohammadi A.H."/>
            <person name="Islam S."/>
            <person name="Marenda M.S."/>
            <person name="Browning G.F."/>
            <person name="Markham P.F."/>
            <person name="Djordjevic S.P."/>
        </authorList>
    </citation>
    <scope>NUCLEOTIDE SEQUENCE [LARGE SCALE GENOMIC DNA]</scope>
    <source>
        <strain evidence="10 16">AVC211</strain>
    </source>
</reference>
<dbReference type="EMBL" id="RQTU01000055">
    <property type="protein sequence ID" value="RRD70891.1"/>
    <property type="molecule type" value="Genomic_DNA"/>
</dbReference>
<dbReference type="Proteomes" id="UP001223829">
    <property type="component" value="Unassembled WGS sequence"/>
</dbReference>
<evidence type="ECO:0000313" key="17">
    <source>
        <dbReference type="Proteomes" id="UP000254405"/>
    </source>
</evidence>
<dbReference type="Proteomes" id="UP000253687">
    <property type="component" value="Unassembled WGS sequence"/>
</dbReference>
<dbReference type="Proteomes" id="UP000281340">
    <property type="component" value="Unassembled WGS sequence"/>
</dbReference>
<dbReference type="InterPro" id="IPR009057">
    <property type="entry name" value="Homeodomain-like_sf"/>
</dbReference>
<dbReference type="InterPro" id="IPR018060">
    <property type="entry name" value="HTH_AraC"/>
</dbReference>
<dbReference type="InterPro" id="IPR018062">
    <property type="entry name" value="HTH_AraC-typ_CS"/>
</dbReference>
<dbReference type="EMBL" id="RRVG01000001">
    <property type="protein sequence ID" value="RRL51922.1"/>
    <property type="molecule type" value="Genomic_DNA"/>
</dbReference>
<evidence type="ECO:0000313" key="23">
    <source>
        <dbReference type="Proteomes" id="UP000567387"/>
    </source>
</evidence>
<dbReference type="PROSITE" id="PS01124">
    <property type="entry name" value="HTH_ARAC_FAMILY_2"/>
    <property type="match status" value="1"/>
</dbReference>
<keyword evidence="3" id="KW-0804">Transcription</keyword>
<dbReference type="Proteomes" id="UP000523388">
    <property type="component" value="Unassembled WGS sequence"/>
</dbReference>
<dbReference type="Proteomes" id="UP000543257">
    <property type="component" value="Unassembled WGS sequence"/>
</dbReference>
<dbReference type="EMBL" id="PPHQ01000017">
    <property type="protein sequence ID" value="PNY66218.1"/>
    <property type="molecule type" value="Genomic_DNA"/>
</dbReference>
<dbReference type="EMBL" id="AATJKW010000009">
    <property type="protein sequence ID" value="EFL9836779.1"/>
    <property type="molecule type" value="Genomic_DNA"/>
</dbReference>
<proteinExistence type="predicted"/>
<dbReference type="EMBL" id="QOGZ01000061">
    <property type="protein sequence ID" value="RDA31942.1"/>
    <property type="molecule type" value="Genomic_DNA"/>
</dbReference>
<reference evidence="21 22" key="4">
    <citation type="submission" date="2018-08" db="EMBL/GenBank/DDBJ databases">
        <authorList>
            <consortium name="GenomeTrakr network: Whole genome sequencing for foodborne pathogen traceback"/>
        </authorList>
    </citation>
    <scope>NUCLEOTIDE SEQUENCE [LARGE SCALE GENOMIC DNA]</scope>
    <source>
        <strain evidence="6 21">AZ-TG102963</strain>
        <strain evidence="7 22">AZ-TG73583</strain>
    </source>
</reference>
<evidence type="ECO:0000313" key="16">
    <source>
        <dbReference type="Proteomes" id="UP000253687"/>
    </source>
</evidence>
<dbReference type="PANTHER" id="PTHR43280">
    <property type="entry name" value="ARAC-FAMILY TRANSCRIPTIONAL REGULATOR"/>
    <property type="match status" value="1"/>
</dbReference>
<dbReference type="EMBL" id="AASCBU010000011">
    <property type="protein sequence ID" value="EFA8784847.1"/>
    <property type="molecule type" value="Genomic_DNA"/>
</dbReference>
<reference evidence="11 20" key="6">
    <citation type="submission" date="2018-10" db="EMBL/GenBank/DDBJ databases">
        <title>Comparison of Escherichia coli isolates recovered from retail chicken and from chicken fecal samples by antimicrobial susceptibility test and whole genome sequencing.</title>
        <authorList>
            <person name="Tang B."/>
            <person name="Ma Y."/>
            <person name="He X."/>
            <person name="Cao L."/>
            <person name="Xia X."/>
            <person name="Yang H."/>
        </authorList>
    </citation>
    <scope>NUCLEOTIDE SEQUENCE [LARGE SCALE GENOMIC DNA]</scope>
    <source>
        <strain evidence="11 20">CMJH98b</strain>
    </source>
</reference>
<reference evidence="5 23" key="5">
    <citation type="submission" date="2018-08" db="EMBL/GenBank/DDBJ databases">
        <authorList>
            <consortium name="PulseNet: The National Subtyping Network for Foodborne Disease Surveillance"/>
            <person name="Tarr C.L."/>
            <person name="Trees E."/>
            <person name="Katz L.S."/>
            <person name="Carleton-Romer H.A."/>
            <person name="Stroika S."/>
            <person name="Kucerova Z."/>
            <person name="Roache K.F."/>
            <person name="Sabol A.L."/>
            <person name="Besser J."/>
            <person name="Gerner-Smidt P."/>
        </authorList>
    </citation>
    <scope>NUCLEOTIDE SEQUENCE [LARGE SCALE GENOMIC DNA]</scope>
    <source>
        <strain evidence="5 23">PNUSAE011918</strain>
    </source>
</reference>
<evidence type="ECO:0000313" key="11">
    <source>
        <dbReference type="EMBL" id="RLY54382.1"/>
    </source>
</evidence>
<dbReference type="PANTHER" id="PTHR43280:SF33">
    <property type="entry name" value="HTH-TYPE TRANSCRIPTIONAL REGULATOR APPY-RELATED"/>
    <property type="match status" value="1"/>
</dbReference>
<evidence type="ECO:0000313" key="22">
    <source>
        <dbReference type="Proteomes" id="UP000543257"/>
    </source>
</evidence>
<evidence type="ECO:0000313" key="8">
    <source>
        <dbReference type="EMBL" id="MDK2697356.1"/>
    </source>
</evidence>
<reference evidence="8" key="9">
    <citation type="submission" date="2023-05" db="EMBL/GenBank/DDBJ databases">
        <title>Efficient inhibition of multidrug-resistant Escherichia coli by a new antibiotic combination.</title>
        <authorList>
            <person name="Lin T."/>
        </authorList>
    </citation>
    <scope>NUCLEOTIDE SEQUENCE</scope>
    <source>
        <strain evidence="8">YmmD45</strain>
    </source>
</reference>
<dbReference type="Pfam" id="PF12833">
    <property type="entry name" value="HTH_18"/>
    <property type="match status" value="1"/>
</dbReference>
<keyword evidence="1" id="KW-0805">Transcription regulation</keyword>
<dbReference type="PRINTS" id="PR00032">
    <property type="entry name" value="HTHARAC"/>
</dbReference>
<evidence type="ECO:0000256" key="3">
    <source>
        <dbReference type="ARBA" id="ARBA00023163"/>
    </source>
</evidence>
<name>A0A023KKP1_ECOLX</name>
<evidence type="ECO:0000259" key="4">
    <source>
        <dbReference type="PROSITE" id="PS01124"/>
    </source>
</evidence>
<evidence type="ECO:0000313" key="7">
    <source>
        <dbReference type="EMBL" id="EFL9836779.1"/>
    </source>
</evidence>
<evidence type="ECO:0000313" key="21">
    <source>
        <dbReference type="Proteomes" id="UP000523388"/>
    </source>
</evidence>
<dbReference type="EMBL" id="RDDM01000299">
    <property type="protein sequence ID" value="RLY54382.1"/>
    <property type="molecule type" value="Genomic_DNA"/>
</dbReference>
<reference evidence="12 18" key="8">
    <citation type="submission" date="2018-11" db="EMBL/GenBank/DDBJ databases">
        <title>Enterobacteriaceae from Patient.</title>
        <authorList>
            <person name="Shen C."/>
            <person name="Yang Y."/>
            <person name="Tian G."/>
        </authorList>
    </citation>
    <scope>NUCLEOTIDE SEQUENCE [LARGE SCALE GENOMIC DNA]</scope>
    <source>
        <strain evidence="12 18">GBGD28</strain>
    </source>
</reference>
<evidence type="ECO:0000256" key="1">
    <source>
        <dbReference type="ARBA" id="ARBA00023015"/>
    </source>
</evidence>
<dbReference type="SUPFAM" id="SSF46689">
    <property type="entry name" value="Homeodomain-like"/>
    <property type="match status" value="1"/>
</dbReference>
<evidence type="ECO:0000313" key="13">
    <source>
        <dbReference type="EMBL" id="RRL51922.1"/>
    </source>
</evidence>
<reference evidence="13 19" key="7">
    <citation type="submission" date="2018-11" db="EMBL/GenBank/DDBJ databases">
        <title>E. coli isolates of the female bladder.</title>
        <authorList>
            <person name="Garretto A."/>
            <person name="Miller-Ensminger T."/>
            <person name="Wolfe A.J."/>
            <person name="Putonti C."/>
        </authorList>
    </citation>
    <scope>NUCLEOTIDE SEQUENCE [LARGE SCALE GENOMIC DNA]</scope>
    <source>
        <strain evidence="13 19">UMB1727</strain>
    </source>
</reference>